<evidence type="ECO:0008006" key="11">
    <source>
        <dbReference type="Google" id="ProtNLM"/>
    </source>
</evidence>
<dbReference type="PANTHER" id="PTHR23155">
    <property type="entry name" value="DISEASE RESISTANCE PROTEIN RP"/>
    <property type="match status" value="1"/>
</dbReference>
<evidence type="ECO:0000256" key="4">
    <source>
        <dbReference type="SAM" id="MobiDB-lite"/>
    </source>
</evidence>
<comment type="caution">
    <text evidence="9">The sequence shown here is derived from an EMBL/GenBank/DDBJ whole genome shotgun (WGS) entry which is preliminary data.</text>
</comment>
<evidence type="ECO:0000259" key="7">
    <source>
        <dbReference type="Pfam" id="PF23559"/>
    </source>
</evidence>
<dbReference type="Gene3D" id="3.80.10.10">
    <property type="entry name" value="Ribonuclease Inhibitor"/>
    <property type="match status" value="2"/>
</dbReference>
<keyword evidence="1" id="KW-0677">Repeat</keyword>
<dbReference type="Gene3D" id="1.10.10.10">
    <property type="entry name" value="Winged helix-like DNA-binding domain superfamily/Winged helix DNA-binding domain"/>
    <property type="match status" value="1"/>
</dbReference>
<dbReference type="EMBL" id="JARPOI010000014">
    <property type="protein sequence ID" value="KAJ9159168.1"/>
    <property type="molecule type" value="Genomic_DNA"/>
</dbReference>
<name>A0ABQ9L609_HEVBR</name>
<dbReference type="Gene3D" id="1.20.5.4130">
    <property type="match status" value="1"/>
</dbReference>
<dbReference type="InterPro" id="IPR038005">
    <property type="entry name" value="RX-like_CC"/>
</dbReference>
<feature type="compositionally biased region" description="Polar residues" evidence="4">
    <location>
        <begin position="144"/>
        <end position="161"/>
    </location>
</feature>
<dbReference type="Pfam" id="PF23598">
    <property type="entry name" value="LRR_14"/>
    <property type="match status" value="1"/>
</dbReference>
<dbReference type="Proteomes" id="UP001174677">
    <property type="component" value="Chromosome 14"/>
</dbReference>
<feature type="domain" description="Disease resistance N-terminal" evidence="6">
    <location>
        <begin position="9"/>
        <end position="86"/>
    </location>
</feature>
<dbReference type="InterPro" id="IPR036388">
    <property type="entry name" value="WH-like_DNA-bd_sf"/>
</dbReference>
<feature type="region of interest" description="Disordered" evidence="4">
    <location>
        <begin position="144"/>
        <end position="163"/>
    </location>
</feature>
<dbReference type="InterPro" id="IPR027417">
    <property type="entry name" value="P-loop_NTPase"/>
</dbReference>
<gene>
    <name evidence="9" type="ORF">P3X46_024693</name>
</gene>
<dbReference type="InterPro" id="IPR044974">
    <property type="entry name" value="Disease_R_plants"/>
</dbReference>
<dbReference type="Pfam" id="PF18052">
    <property type="entry name" value="Rx_N"/>
    <property type="match status" value="1"/>
</dbReference>
<sequence>MAECSLNLLLKKLTQEDDNLLSRVPADTEYICYELESMKSLFRVADAMEESSDTSLKSWLKKVIDVVYDMEDALDHFNLHLARDRGHGFFASLLKITGCISSLQARHRIASEMLEIRSKVVDIAGSYRSYLMQNNIMEKDLNYTTSASHQPRTRETPSPSSLEEDNLVGIEGAKEQLINWLVRGKFDREVVSVVGMGGLGKSTLVKLLYGDAEVMKHFELRAWVTVSQSFKIEELLKDIIQQISRVPNKSADHLEMDSEGEDKFKLITAINEFLRQKRYLIVLDDVWDTYAFDAFVRALPRNNCGSRILLTTRIVTVATMKSPEKVYALNPLSPEDSWTLFCKKTFKNNSCPPHLKDVSEKILHRCEGLPLAIVAVSGVLATKDESREDQWEMIHRTLVYDDSMLNLRRVLSLSYNDLPYFLKSCLLYFSVFPQNYRIKSARLVRLWIAEGFVNEREGMTLEEVAEAYLNELIMRNLVQVVEANIDGRVKTCRIHELLHEIVISKARDQEFITIVKSQSKILPEKFRRVSFHDTTPSIRHIASQRLRSLLMFWAGDSLSESPVFYSSFNHSRLLNVLDLEGAPLKEFPQEIVSLSLLKYLSLRDTKVNSIPRSIGKLQNLETLDLKHAHVTELPAEILELQKLRHLLVYRYQISSDYEIYTKNGFKAPALIGSQKSLQKLCFIEANQGGNLMQELGKLNNLRRLGIVKLREQDGMALCSSIEKLKNLRALSITSMNESEIIDLESLSTPPTFLQRLYLAGSLQKVPDWIPALDSLVKVVLKWSKLSDDPLLSLQRLPRLVHLELVQAYDGKEFYFHQKGFQSLKLLGLSKLERLEEIKVEKGAMPCLQKLIVQSCHSLQKVPLGIQYLVKLKLLEFINMPIELIMKMDPNGEHGDHWKVKHIPEVHFSYWNNGNWDSFSLNSFRDNKTSSQSSRKIISYKNI</sequence>
<evidence type="ECO:0000256" key="2">
    <source>
        <dbReference type="ARBA" id="ARBA00022741"/>
    </source>
</evidence>
<organism evidence="9 10">
    <name type="scientific">Hevea brasiliensis</name>
    <name type="common">Para rubber tree</name>
    <name type="synonym">Siphonia brasiliensis</name>
    <dbReference type="NCBI Taxonomy" id="3981"/>
    <lineage>
        <taxon>Eukaryota</taxon>
        <taxon>Viridiplantae</taxon>
        <taxon>Streptophyta</taxon>
        <taxon>Embryophyta</taxon>
        <taxon>Tracheophyta</taxon>
        <taxon>Spermatophyta</taxon>
        <taxon>Magnoliopsida</taxon>
        <taxon>eudicotyledons</taxon>
        <taxon>Gunneridae</taxon>
        <taxon>Pentapetalae</taxon>
        <taxon>rosids</taxon>
        <taxon>fabids</taxon>
        <taxon>Malpighiales</taxon>
        <taxon>Euphorbiaceae</taxon>
        <taxon>Crotonoideae</taxon>
        <taxon>Micrandreae</taxon>
        <taxon>Hevea</taxon>
    </lineage>
</organism>
<evidence type="ECO:0000259" key="8">
    <source>
        <dbReference type="Pfam" id="PF23598"/>
    </source>
</evidence>
<dbReference type="CDD" id="cd14798">
    <property type="entry name" value="RX-CC_like"/>
    <property type="match status" value="1"/>
</dbReference>
<feature type="domain" description="Disease resistance R13L4/SHOC-2-like LRR" evidence="8">
    <location>
        <begin position="546"/>
        <end position="873"/>
    </location>
</feature>
<keyword evidence="2" id="KW-0547">Nucleotide-binding</keyword>
<keyword evidence="10" id="KW-1185">Reference proteome</keyword>
<dbReference type="Gene3D" id="1.10.8.430">
    <property type="entry name" value="Helical domain of apoptotic protease-activating factors"/>
    <property type="match status" value="1"/>
</dbReference>
<keyword evidence="3" id="KW-0611">Plant defense</keyword>
<dbReference type="InterPro" id="IPR002182">
    <property type="entry name" value="NB-ARC"/>
</dbReference>
<dbReference type="Pfam" id="PF00931">
    <property type="entry name" value="NB-ARC"/>
    <property type="match status" value="1"/>
</dbReference>
<dbReference type="PANTHER" id="PTHR23155:SF1205">
    <property type="entry name" value="DISEASE RESISTANCE PROTEIN RPM1"/>
    <property type="match status" value="1"/>
</dbReference>
<evidence type="ECO:0000256" key="3">
    <source>
        <dbReference type="ARBA" id="ARBA00022821"/>
    </source>
</evidence>
<dbReference type="InterPro" id="IPR058922">
    <property type="entry name" value="WHD_DRP"/>
</dbReference>
<evidence type="ECO:0000313" key="9">
    <source>
        <dbReference type="EMBL" id="KAJ9159168.1"/>
    </source>
</evidence>
<dbReference type="SUPFAM" id="SSF52058">
    <property type="entry name" value="L domain-like"/>
    <property type="match status" value="1"/>
</dbReference>
<dbReference type="SUPFAM" id="SSF52540">
    <property type="entry name" value="P-loop containing nucleoside triphosphate hydrolases"/>
    <property type="match status" value="1"/>
</dbReference>
<protein>
    <recommendedName>
        <fullName evidence="11">NB-ARC domain-containing protein</fullName>
    </recommendedName>
</protein>
<evidence type="ECO:0000259" key="5">
    <source>
        <dbReference type="Pfam" id="PF00931"/>
    </source>
</evidence>
<dbReference type="Pfam" id="PF23559">
    <property type="entry name" value="WHD_DRP"/>
    <property type="match status" value="1"/>
</dbReference>
<evidence type="ECO:0000313" key="10">
    <source>
        <dbReference type="Proteomes" id="UP001174677"/>
    </source>
</evidence>
<dbReference type="InterPro" id="IPR032675">
    <property type="entry name" value="LRR_dom_sf"/>
</dbReference>
<reference evidence="9" key="1">
    <citation type="journal article" date="2023" name="Plant Biotechnol. J.">
        <title>Chromosome-level wild Hevea brasiliensis genome provides new tools for genomic-assisted breeding and valuable loci to elevate rubber yield.</title>
        <authorList>
            <person name="Cheng H."/>
            <person name="Song X."/>
            <person name="Hu Y."/>
            <person name="Wu T."/>
            <person name="Yang Q."/>
            <person name="An Z."/>
            <person name="Feng S."/>
            <person name="Deng Z."/>
            <person name="Wu W."/>
            <person name="Zeng X."/>
            <person name="Tu M."/>
            <person name="Wang X."/>
            <person name="Huang H."/>
        </authorList>
    </citation>
    <scope>NUCLEOTIDE SEQUENCE</scope>
    <source>
        <strain evidence="9">MT/VB/25A 57/8</strain>
    </source>
</reference>
<dbReference type="Gene3D" id="3.40.50.300">
    <property type="entry name" value="P-loop containing nucleotide triphosphate hydrolases"/>
    <property type="match status" value="1"/>
</dbReference>
<feature type="domain" description="NB-ARC" evidence="5">
    <location>
        <begin position="171"/>
        <end position="350"/>
    </location>
</feature>
<dbReference type="InterPro" id="IPR041118">
    <property type="entry name" value="Rx_N"/>
</dbReference>
<evidence type="ECO:0000259" key="6">
    <source>
        <dbReference type="Pfam" id="PF18052"/>
    </source>
</evidence>
<accession>A0ABQ9L609</accession>
<dbReference type="PRINTS" id="PR00364">
    <property type="entry name" value="DISEASERSIST"/>
</dbReference>
<dbReference type="InterPro" id="IPR055414">
    <property type="entry name" value="LRR_R13L4/SHOC2-like"/>
</dbReference>
<feature type="domain" description="Disease resistance protein winged helix" evidence="7">
    <location>
        <begin position="431"/>
        <end position="502"/>
    </location>
</feature>
<evidence type="ECO:0000256" key="1">
    <source>
        <dbReference type="ARBA" id="ARBA00022737"/>
    </source>
</evidence>
<proteinExistence type="predicted"/>
<dbReference type="InterPro" id="IPR042197">
    <property type="entry name" value="Apaf_helical"/>
</dbReference>